<dbReference type="InterPro" id="IPR032675">
    <property type="entry name" value="LRR_dom_sf"/>
</dbReference>
<dbReference type="PANTHER" id="PTHR32212:SF461">
    <property type="entry name" value="F-BOX DOMAIN-CONTAINING PROTEIN"/>
    <property type="match status" value="1"/>
</dbReference>
<proteinExistence type="predicted"/>
<evidence type="ECO:0008006" key="3">
    <source>
        <dbReference type="Google" id="ProtNLM"/>
    </source>
</evidence>
<protein>
    <recommendedName>
        <fullName evidence="3">F-box domain-containing protein</fullName>
    </recommendedName>
</protein>
<dbReference type="EMBL" id="BQFW01000010">
    <property type="protein sequence ID" value="GJJ74904.1"/>
    <property type="molecule type" value="Genomic_DNA"/>
</dbReference>
<dbReference type="SUPFAM" id="SSF52047">
    <property type="entry name" value="RNI-like"/>
    <property type="match status" value="1"/>
</dbReference>
<reference evidence="1" key="1">
    <citation type="submission" date="2021-11" db="EMBL/GenBank/DDBJ databases">
        <authorList>
            <person name="Herlambang A."/>
            <person name="Guo Y."/>
            <person name="Takashima Y."/>
            <person name="Nishizawa T."/>
        </authorList>
    </citation>
    <scope>NUCLEOTIDE SEQUENCE</scope>
    <source>
        <strain evidence="1">E1425</strain>
    </source>
</reference>
<dbReference type="OrthoDB" id="2423977at2759"/>
<sequence length="794" mass="90191">MSFSALPTECIELILQELQDQDDVRTLKSLLLVSRHLCALTLPHFYITAIEGPTDIDDYALFQLLLRQRPPADVSPLLSAAFDVFPDGTTNYSKEDQSSMPMSAGIHIDYLSYVRCFYLEEAIYHKRPEDRSPRLRSLAFKSKTGEIAQAYGEGGLDASLPFPLPVLMEALDMKNVRRCAVTSALRRDLSWTLCTPYLEKVRSMYLPLSDLWRYIPLLDRFKSLESVVFIMDELLVIPDFNPEVDPEVATELENCRNKSNQQFKDMVLFVKRHVELFPGQLNTADCPSDISWMLKTRRCPLDIWEEVAWLPQSVRKLEEINVDNWIHVSRRINTLDLSSVRVVKLPLLSDQGIASVNALLSSRPYSPPLSRCRSLRELYLDAVGGSYSFKWAVDERLAFNRNNGLETAERSVGGSGMRVSPMETPKPLVPLQKIVTSIPYPHDQLDDIVFAFSDTLESIEVISCAEDIEMDDQHSIRIGKDWRLPRLRNLSISSQDVPLAIDPDLFQGMGDNLESIELSDYMSQFQSKDLYLCSPPLNPLPRLHTVDLTGVPALVFHPDTLLKTVNLKSLTLYSNNGVEELQDDCGNAQHGKMTIDDHFSCWFWDWRLPNLDSLSLEGDFAYNFSFRMLQGCPSLKTLQLTLGERLRSLKRHDFFSALESPSTEDGSLTENQEMVSSSVELLTLRGVWVMNDELLPTLYTTVFPNMRRLTEIQTSGYSIEGWLTALRGHGRLKEAECGTKCTKDDAEHLESMGLLSRPQLSRQYVNGVQEFAQGDGPFFFFGDGKTWYYGEKGD</sequence>
<keyword evidence="2" id="KW-1185">Reference proteome</keyword>
<evidence type="ECO:0000313" key="2">
    <source>
        <dbReference type="Proteomes" id="UP000827284"/>
    </source>
</evidence>
<dbReference type="AlphaFoldDB" id="A0A9P3LY71"/>
<dbReference type="Gene3D" id="3.80.10.10">
    <property type="entry name" value="Ribonuclease Inhibitor"/>
    <property type="match status" value="1"/>
</dbReference>
<organism evidence="1 2">
    <name type="scientific">Entomortierella parvispora</name>
    <dbReference type="NCBI Taxonomy" id="205924"/>
    <lineage>
        <taxon>Eukaryota</taxon>
        <taxon>Fungi</taxon>
        <taxon>Fungi incertae sedis</taxon>
        <taxon>Mucoromycota</taxon>
        <taxon>Mortierellomycotina</taxon>
        <taxon>Mortierellomycetes</taxon>
        <taxon>Mortierellales</taxon>
        <taxon>Mortierellaceae</taxon>
        <taxon>Entomortierella</taxon>
    </lineage>
</organism>
<name>A0A9P3LY71_9FUNG</name>
<dbReference type="PANTHER" id="PTHR32212">
    <property type="entry name" value="CYCLIN-LIKE F-BOX"/>
    <property type="match status" value="1"/>
</dbReference>
<comment type="caution">
    <text evidence="1">The sequence shown here is derived from an EMBL/GenBank/DDBJ whole genome shotgun (WGS) entry which is preliminary data.</text>
</comment>
<gene>
    <name evidence="1" type="ORF">EMPS_07262</name>
</gene>
<accession>A0A9P3LY71</accession>
<dbReference type="Proteomes" id="UP000827284">
    <property type="component" value="Unassembled WGS sequence"/>
</dbReference>
<reference evidence="1" key="2">
    <citation type="journal article" date="2022" name="Microbiol. Resour. Announc.">
        <title>Whole-Genome Sequence of Entomortierella parvispora E1425, a Mucoromycotan Fungus Associated with Burkholderiaceae-Related Endosymbiotic Bacteria.</title>
        <authorList>
            <person name="Herlambang A."/>
            <person name="Guo Y."/>
            <person name="Takashima Y."/>
            <person name="Narisawa K."/>
            <person name="Ohta H."/>
            <person name="Nishizawa T."/>
        </authorList>
    </citation>
    <scope>NUCLEOTIDE SEQUENCE</scope>
    <source>
        <strain evidence="1">E1425</strain>
    </source>
</reference>
<evidence type="ECO:0000313" key="1">
    <source>
        <dbReference type="EMBL" id="GJJ74904.1"/>
    </source>
</evidence>